<dbReference type="AlphaFoldDB" id="A0A9E9C5W2"/>
<dbReference type="HAMAP" id="MF_01086">
    <property type="entry name" value="UPF0284"/>
    <property type="match status" value="1"/>
</dbReference>
<dbReference type="InterPro" id="IPR036087">
    <property type="entry name" value="Nict_dMeBzImd_PRibTrfase_sf"/>
</dbReference>
<dbReference type="KEGG" id="tsin:OXH18_06370"/>
<dbReference type="SUPFAM" id="SSF52733">
    <property type="entry name" value="Nicotinate mononucleotide:5,6-dimethylbenzimidazole phosphoribosyltransferase (CobT)"/>
    <property type="match status" value="1"/>
</dbReference>
<keyword evidence="3" id="KW-1185">Reference proteome</keyword>
<dbReference type="GO" id="GO:0008939">
    <property type="term" value="F:nicotinate-nucleotide-dimethylbenzimidazole phosphoribosyltransferase activity"/>
    <property type="evidence" value="ECO:0007669"/>
    <property type="project" value="InterPro"/>
</dbReference>
<dbReference type="PANTHER" id="PTHR38811">
    <property type="match status" value="1"/>
</dbReference>
<comment type="similarity">
    <text evidence="1">Belongs to the UPF0284 family.</text>
</comment>
<dbReference type="Proteomes" id="UP001163152">
    <property type="component" value="Chromosome"/>
</dbReference>
<dbReference type="Pfam" id="PF02277">
    <property type="entry name" value="DBI_PRT"/>
    <property type="match status" value="1"/>
</dbReference>
<dbReference type="NCBIfam" id="TIGR00303">
    <property type="entry name" value="nicotinate mononucleotide-dependent phosphoribosyltransferase CobT"/>
    <property type="match status" value="1"/>
</dbReference>
<proteinExistence type="inferred from homology"/>
<evidence type="ECO:0000256" key="1">
    <source>
        <dbReference type="HAMAP-Rule" id="MF_01086"/>
    </source>
</evidence>
<sequence>MIRSYSQIEQAQAWLERYQSRPPVFACVLGFTATGLIPGISAAGATPLDRQYTAIADAEFLVYGPQSQPQHPLPPLSAGVSPVFITRSVVATQHIPVTLFNAGLLHAPTVPCTDLAGQPAHCLSQGNAMTLSIVKHLFQQGLYWGDKLADRGSYVILSECVVGGTTTALAVLTGLGWAAAGKVNSSHPTCNHLQKWQLVQAGLRSANWLDPKTCQFDPLRLVAAVGDPMQITVAGMMIAASRRVGVLLAGGTQMIAVYALAQAIASHLTLAWHPQSVVIGTTRWVVEDPTGDTIGLADLIGVPLIGSQLCFASSQYAQLRAYEQGYVKEGVGAGGCAIVSALYQGWTHEQLLAAIESLVAEYARVVNREK</sequence>
<dbReference type="EMBL" id="CP113797">
    <property type="protein sequence ID" value="WAL61606.1"/>
    <property type="molecule type" value="Genomic_DNA"/>
</dbReference>
<evidence type="ECO:0000313" key="2">
    <source>
        <dbReference type="EMBL" id="WAL61606.1"/>
    </source>
</evidence>
<evidence type="ECO:0000313" key="3">
    <source>
        <dbReference type="Proteomes" id="UP001163152"/>
    </source>
</evidence>
<organism evidence="2 3">
    <name type="scientific">Thermocoleostomius sinensis A174</name>
    <dbReference type="NCBI Taxonomy" id="2016057"/>
    <lineage>
        <taxon>Bacteria</taxon>
        <taxon>Bacillati</taxon>
        <taxon>Cyanobacteriota</taxon>
        <taxon>Cyanophyceae</taxon>
        <taxon>Oculatellales</taxon>
        <taxon>Oculatellaceae</taxon>
        <taxon>Thermocoleostomius</taxon>
    </lineage>
</organism>
<reference evidence="2" key="1">
    <citation type="submission" date="2022-12" db="EMBL/GenBank/DDBJ databases">
        <title>Polyphasic identification of a Novel Hot-Spring Cyanobacterium Ocullathermofonsia sinensis gen nov. sp. nov. and Genomic Insights on its Adaptations to the Thermal Habitat.</title>
        <authorList>
            <person name="Daroch M."/>
            <person name="Tang J."/>
            <person name="Jiang Y."/>
        </authorList>
    </citation>
    <scope>NUCLEOTIDE SEQUENCE</scope>
    <source>
        <strain evidence="2">PKUAC-SCTA174</strain>
    </source>
</reference>
<dbReference type="RefSeq" id="WP_268611616.1">
    <property type="nucleotide sequence ID" value="NZ_CP113797.1"/>
</dbReference>
<gene>
    <name evidence="2" type="ORF">OXH18_06370</name>
</gene>
<name>A0A9E9C5W2_9CYAN</name>
<protein>
    <recommendedName>
        <fullName evidence="1">UPF0284 protein OXH18_06370</fullName>
    </recommendedName>
</protein>
<dbReference type="PANTHER" id="PTHR38811:SF1">
    <property type="entry name" value="UPF0284 PROTEIN SLL1500"/>
    <property type="match status" value="1"/>
</dbReference>
<dbReference type="CDD" id="cd02439">
    <property type="entry name" value="DMB-PRT_CobT"/>
    <property type="match status" value="1"/>
</dbReference>
<dbReference type="Gene3D" id="3.40.50.10210">
    <property type="match status" value="1"/>
</dbReference>
<accession>A0A9E9C5W2</accession>
<dbReference type="InterPro" id="IPR003200">
    <property type="entry name" value="Nict_dMeBzImd_PRibTrfase"/>
</dbReference>
<dbReference type="NCBIfam" id="NF003373">
    <property type="entry name" value="PRK04447.1-6"/>
    <property type="match status" value="1"/>
</dbReference>
<dbReference type="InterPro" id="IPR002805">
    <property type="entry name" value="Nict_dMeBzImd_PRibTrfase_arc"/>
</dbReference>